<name>A0A6S7GDS8_PARCT</name>
<reference evidence="2" key="1">
    <citation type="submission" date="2020-04" db="EMBL/GenBank/DDBJ databases">
        <authorList>
            <person name="Alioto T."/>
            <person name="Alioto T."/>
            <person name="Gomez Garrido J."/>
        </authorList>
    </citation>
    <scope>NUCLEOTIDE SEQUENCE</scope>
    <source>
        <strain evidence="2">A484AB</strain>
    </source>
</reference>
<feature type="non-terminal residue" evidence="2">
    <location>
        <position position="1"/>
    </location>
</feature>
<evidence type="ECO:0000313" key="2">
    <source>
        <dbReference type="EMBL" id="CAB3991564.1"/>
    </source>
</evidence>
<organism evidence="2 3">
    <name type="scientific">Paramuricea clavata</name>
    <name type="common">Red gorgonian</name>
    <name type="synonym">Violescent sea-whip</name>
    <dbReference type="NCBI Taxonomy" id="317549"/>
    <lineage>
        <taxon>Eukaryota</taxon>
        <taxon>Metazoa</taxon>
        <taxon>Cnidaria</taxon>
        <taxon>Anthozoa</taxon>
        <taxon>Octocorallia</taxon>
        <taxon>Malacalcyonacea</taxon>
        <taxon>Plexauridae</taxon>
        <taxon>Paramuricea</taxon>
    </lineage>
</organism>
<protein>
    <submittedName>
        <fullName evidence="2">Uncharacterized protein</fullName>
    </submittedName>
</protein>
<feature type="region of interest" description="Disordered" evidence="1">
    <location>
        <begin position="1"/>
        <end position="20"/>
    </location>
</feature>
<sequence length="122" mass="13777">VEISSKRGGKKPKRKKPHTSCSALQQCPAEKYCIPFISKCTRGNEVFRKECYIDAHCPDDETCSISVGFCLAKPKCRHMKPYSFCRKGWCPCPDGYECKGRFNHQECLPIEVGSGEARIIVN</sequence>
<dbReference type="EMBL" id="CACRXK020001876">
    <property type="protein sequence ID" value="CAB3991564.1"/>
    <property type="molecule type" value="Genomic_DNA"/>
</dbReference>
<accession>A0A6S7GDS8</accession>
<proteinExistence type="predicted"/>
<dbReference type="OrthoDB" id="10410412at2759"/>
<evidence type="ECO:0000256" key="1">
    <source>
        <dbReference type="SAM" id="MobiDB-lite"/>
    </source>
</evidence>
<feature type="compositionally biased region" description="Basic residues" evidence="1">
    <location>
        <begin position="7"/>
        <end position="18"/>
    </location>
</feature>
<dbReference type="AlphaFoldDB" id="A0A6S7GDS8"/>
<gene>
    <name evidence="2" type="ORF">PACLA_8A027079</name>
</gene>
<dbReference type="Proteomes" id="UP001152795">
    <property type="component" value="Unassembled WGS sequence"/>
</dbReference>
<evidence type="ECO:0000313" key="3">
    <source>
        <dbReference type="Proteomes" id="UP001152795"/>
    </source>
</evidence>
<keyword evidence="3" id="KW-1185">Reference proteome</keyword>
<comment type="caution">
    <text evidence="2">The sequence shown here is derived from an EMBL/GenBank/DDBJ whole genome shotgun (WGS) entry which is preliminary data.</text>
</comment>